<accession>A0A381PVA8</accession>
<proteinExistence type="predicted"/>
<dbReference type="AlphaFoldDB" id="A0A381PVA8"/>
<dbReference type="EMBL" id="UINC01001107">
    <property type="protein sequence ID" value="SUZ71001.1"/>
    <property type="molecule type" value="Genomic_DNA"/>
</dbReference>
<evidence type="ECO:0000313" key="1">
    <source>
        <dbReference type="EMBL" id="SUZ71001.1"/>
    </source>
</evidence>
<sequence>MRLKTILICSIFFLSNLIYSQTSSGNNSPFISSSYDSFKEGEWLKFRVHYGIFNASFATIDLKEGLLNDKKVFRSIAIGRTTGIARIFFRLDDIYESYFDKTIVKPLKSKRNVYEGGYTKNVEIEYDYNNKIAIVNDIKNNTIQKVTIKENVQDIISTFYFLRNHFDVSKLKTNDFVRITMFFDADNYNFKMKFLGYENIKTKFGIVNCYKFRPYIESGRVFRDSESLTLWVSNDKNKIPIKIEAELRIGSIEADLEGFKGLKFPFKIIINE</sequence>
<name>A0A381PVA8_9ZZZZ</name>
<gene>
    <name evidence="1" type="ORF">METZ01_LOCUS23855</name>
</gene>
<dbReference type="Pfam" id="PF11306">
    <property type="entry name" value="DUF3108"/>
    <property type="match status" value="1"/>
</dbReference>
<evidence type="ECO:0008006" key="2">
    <source>
        <dbReference type="Google" id="ProtNLM"/>
    </source>
</evidence>
<reference evidence="1" key="1">
    <citation type="submission" date="2018-05" db="EMBL/GenBank/DDBJ databases">
        <authorList>
            <person name="Lanie J.A."/>
            <person name="Ng W.-L."/>
            <person name="Kazmierczak K.M."/>
            <person name="Andrzejewski T.M."/>
            <person name="Davidsen T.M."/>
            <person name="Wayne K.J."/>
            <person name="Tettelin H."/>
            <person name="Glass J.I."/>
            <person name="Rusch D."/>
            <person name="Podicherti R."/>
            <person name="Tsui H.-C.T."/>
            <person name="Winkler M.E."/>
        </authorList>
    </citation>
    <scope>NUCLEOTIDE SEQUENCE</scope>
</reference>
<protein>
    <recommendedName>
        <fullName evidence="2">ATP-dependent exonuclease</fullName>
    </recommendedName>
</protein>
<dbReference type="InterPro" id="IPR021457">
    <property type="entry name" value="DUF3108"/>
</dbReference>
<organism evidence="1">
    <name type="scientific">marine metagenome</name>
    <dbReference type="NCBI Taxonomy" id="408172"/>
    <lineage>
        <taxon>unclassified sequences</taxon>
        <taxon>metagenomes</taxon>
        <taxon>ecological metagenomes</taxon>
    </lineage>
</organism>